<feature type="domain" description="Integrase catalytic" evidence="2">
    <location>
        <begin position="301"/>
        <end position="418"/>
    </location>
</feature>
<dbReference type="Gene3D" id="1.10.340.70">
    <property type="match status" value="1"/>
</dbReference>
<dbReference type="Pfam" id="PF00665">
    <property type="entry name" value="rve"/>
    <property type="match status" value="1"/>
</dbReference>
<dbReference type="FunFam" id="1.10.340.70:FF:000001">
    <property type="entry name" value="Retrovirus-related Pol polyprotein from transposon gypsy-like Protein"/>
    <property type="match status" value="1"/>
</dbReference>
<dbReference type="GO" id="GO:0003723">
    <property type="term" value="F:RNA binding"/>
    <property type="evidence" value="ECO:0007669"/>
    <property type="project" value="UniProtKB-KW"/>
</dbReference>
<keyword evidence="1" id="KW-0694">RNA-binding</keyword>
<dbReference type="EMBL" id="JADOXO010000956">
    <property type="protein sequence ID" value="KAF9799040.1"/>
    <property type="molecule type" value="Genomic_DNA"/>
</dbReference>
<evidence type="ECO:0000313" key="3">
    <source>
        <dbReference type="EMBL" id="KAF9799040.1"/>
    </source>
</evidence>
<reference evidence="3" key="2">
    <citation type="journal article" name="Front. Microbiol.">
        <title>Degradative Capacity of Two Strains of Rhodonia placenta: From Phenotype to Genotype.</title>
        <authorList>
            <person name="Kolle M."/>
            <person name="Horta M.A.C."/>
            <person name="Nowrousian M."/>
            <person name="Ohm R.A."/>
            <person name="Benz J.P."/>
            <person name="Pilgard A."/>
        </authorList>
    </citation>
    <scope>NUCLEOTIDE SEQUENCE</scope>
    <source>
        <strain evidence="3">FPRL280</strain>
    </source>
</reference>
<dbReference type="InterPro" id="IPR041588">
    <property type="entry name" value="Integrase_H2C2"/>
</dbReference>
<dbReference type="PANTHER" id="PTHR37984">
    <property type="entry name" value="PROTEIN CBG26694"/>
    <property type="match status" value="1"/>
</dbReference>
<gene>
    <name evidence="3" type="ORF">IEO21_10630</name>
</gene>
<protein>
    <recommendedName>
        <fullName evidence="2">Integrase catalytic domain-containing protein</fullName>
    </recommendedName>
</protein>
<name>A0A8H7NS99_9APHY</name>
<reference evidence="3" key="1">
    <citation type="submission" date="2020-11" db="EMBL/GenBank/DDBJ databases">
        <authorList>
            <person name="Koelle M."/>
            <person name="Horta M.A.C."/>
            <person name="Nowrousian M."/>
            <person name="Ohm R.A."/>
            <person name="Benz P."/>
            <person name="Pilgard A."/>
        </authorList>
    </citation>
    <scope>NUCLEOTIDE SEQUENCE</scope>
    <source>
        <strain evidence="3">FPRL280</strain>
    </source>
</reference>
<dbReference type="GO" id="GO:0005634">
    <property type="term" value="C:nucleus"/>
    <property type="evidence" value="ECO:0007669"/>
    <property type="project" value="UniProtKB-ARBA"/>
</dbReference>
<dbReference type="InterPro" id="IPR012337">
    <property type="entry name" value="RNaseH-like_sf"/>
</dbReference>
<dbReference type="InterPro" id="IPR001584">
    <property type="entry name" value="Integrase_cat-core"/>
</dbReference>
<dbReference type="PROSITE" id="PS50994">
    <property type="entry name" value="INTEGRASE"/>
    <property type="match status" value="1"/>
</dbReference>
<evidence type="ECO:0000256" key="1">
    <source>
        <dbReference type="ARBA" id="ARBA00022884"/>
    </source>
</evidence>
<dbReference type="InterPro" id="IPR036397">
    <property type="entry name" value="RNaseH_sf"/>
</dbReference>
<organism evidence="3 4">
    <name type="scientific">Rhodonia placenta</name>
    <dbReference type="NCBI Taxonomy" id="104341"/>
    <lineage>
        <taxon>Eukaryota</taxon>
        <taxon>Fungi</taxon>
        <taxon>Dikarya</taxon>
        <taxon>Basidiomycota</taxon>
        <taxon>Agaricomycotina</taxon>
        <taxon>Agaricomycetes</taxon>
        <taxon>Polyporales</taxon>
        <taxon>Adustoporiaceae</taxon>
        <taxon>Rhodonia</taxon>
    </lineage>
</organism>
<dbReference type="PANTHER" id="PTHR37984:SF5">
    <property type="entry name" value="PROTEIN NYNRIN-LIKE"/>
    <property type="match status" value="1"/>
</dbReference>
<dbReference type="Gene3D" id="3.30.420.10">
    <property type="entry name" value="Ribonuclease H-like superfamily/Ribonuclease H"/>
    <property type="match status" value="1"/>
</dbReference>
<dbReference type="InterPro" id="IPR050951">
    <property type="entry name" value="Retrovirus_Pol_polyprotein"/>
</dbReference>
<dbReference type="SUPFAM" id="SSF53098">
    <property type="entry name" value="Ribonuclease H-like"/>
    <property type="match status" value="1"/>
</dbReference>
<evidence type="ECO:0000259" key="2">
    <source>
        <dbReference type="PROSITE" id="PS50994"/>
    </source>
</evidence>
<evidence type="ECO:0000313" key="4">
    <source>
        <dbReference type="Proteomes" id="UP000639403"/>
    </source>
</evidence>
<comment type="caution">
    <text evidence="3">The sequence shown here is derived from an EMBL/GenBank/DDBJ whole genome shotgun (WGS) entry which is preliminary data.</text>
</comment>
<proteinExistence type="predicted"/>
<dbReference type="GO" id="GO:0015074">
    <property type="term" value="P:DNA integration"/>
    <property type="evidence" value="ECO:0007669"/>
    <property type="project" value="InterPro"/>
</dbReference>
<sequence length="418" mass="47960">MKESQRALGIDIKYNTRRGSVGYGTAVYSGEFESEKADHIRERDESERGAPPHVRVYNSNVVRGFYPMWVVDEFWDNEINHEVVAKLCPMLPTLLRMEDDVSYIGNEFQVRRKRGKELEAAWERQREVVEGSVIGRGDTMVYAHAVSNRYLYEDLPAPESLANVRCATHEGRIRERDDPSMFEEIERYLQGGELPGRCVNDSRARGSFKRIASAFMHVDGRLWRVSKGALPRLVVLNKERRREILAEAHNECGHRGRDPTYRKIANRFWWPNLYDEVAFFVHSCNACQFRAKSRSLHPLSITISPSILRRFVLDTIHMPPGLNGHRYLLHASDAVSKWPEAMSSRKNNAETWARFIWSILCRFGCIPVFVCDGGPEFKGAARAILLKHGVSVILSSPYHPEGNGIAERDRQTLMRAIM</sequence>
<accession>A0A8H7NS99</accession>
<dbReference type="AlphaFoldDB" id="A0A8H7NS99"/>
<dbReference type="Proteomes" id="UP000639403">
    <property type="component" value="Unassembled WGS sequence"/>
</dbReference>
<dbReference type="Pfam" id="PF17921">
    <property type="entry name" value="Integrase_H2C2"/>
    <property type="match status" value="1"/>
</dbReference>